<dbReference type="PANTHER" id="PTHR32243:SF18">
    <property type="entry name" value="INNER MEMBRANE ABC TRANSPORTER PERMEASE PROTEIN YCJP"/>
    <property type="match status" value="1"/>
</dbReference>
<feature type="transmembrane region" description="Helical" evidence="7">
    <location>
        <begin position="143"/>
        <end position="162"/>
    </location>
</feature>
<feature type="transmembrane region" description="Helical" evidence="7">
    <location>
        <begin position="109"/>
        <end position="131"/>
    </location>
</feature>
<evidence type="ECO:0000256" key="2">
    <source>
        <dbReference type="ARBA" id="ARBA00022448"/>
    </source>
</evidence>
<feature type="domain" description="ABC transmembrane type-1" evidence="8">
    <location>
        <begin position="77"/>
        <end position="266"/>
    </location>
</feature>
<dbReference type="RefSeq" id="WP_038690932.1">
    <property type="nucleotide sequence ID" value="NZ_CP006986.1"/>
</dbReference>
<evidence type="ECO:0000256" key="4">
    <source>
        <dbReference type="ARBA" id="ARBA00022692"/>
    </source>
</evidence>
<evidence type="ECO:0000259" key="8">
    <source>
        <dbReference type="PROSITE" id="PS50928"/>
    </source>
</evidence>
<evidence type="ECO:0000256" key="6">
    <source>
        <dbReference type="ARBA" id="ARBA00023136"/>
    </source>
</evidence>
<keyword evidence="5 7" id="KW-1133">Transmembrane helix</keyword>
<evidence type="ECO:0000256" key="5">
    <source>
        <dbReference type="ARBA" id="ARBA00022989"/>
    </source>
</evidence>
<evidence type="ECO:0000313" key="10">
    <source>
        <dbReference type="Proteomes" id="UP000027180"/>
    </source>
</evidence>
<gene>
    <name evidence="9" type="ORF">IE4771_CH03649</name>
</gene>
<protein>
    <submittedName>
        <fullName evidence="9">Sugar ABC transporter permease protein</fullName>
    </submittedName>
</protein>
<dbReference type="Pfam" id="PF00528">
    <property type="entry name" value="BPD_transp_1"/>
    <property type="match status" value="1"/>
</dbReference>
<dbReference type="HOGENOM" id="CLU_016047_1_2_5"/>
<dbReference type="CDD" id="cd06261">
    <property type="entry name" value="TM_PBP2"/>
    <property type="match status" value="1"/>
</dbReference>
<name>A0A060I4R7_RHIET</name>
<comment type="similarity">
    <text evidence="7">Belongs to the binding-protein-dependent transport system permease family.</text>
</comment>
<feature type="transmembrane region" description="Helical" evidence="7">
    <location>
        <begin position="7"/>
        <end position="32"/>
    </location>
</feature>
<evidence type="ECO:0000313" key="9">
    <source>
        <dbReference type="EMBL" id="AIC28729.1"/>
    </source>
</evidence>
<dbReference type="Gene3D" id="1.10.3720.10">
    <property type="entry name" value="MetI-like"/>
    <property type="match status" value="1"/>
</dbReference>
<keyword evidence="3" id="KW-1003">Cell membrane</keyword>
<dbReference type="OrthoDB" id="9815445at2"/>
<dbReference type="KEGG" id="rei:IE4771_CH03649"/>
<evidence type="ECO:0000256" key="3">
    <source>
        <dbReference type="ARBA" id="ARBA00022475"/>
    </source>
</evidence>
<evidence type="ECO:0000256" key="1">
    <source>
        <dbReference type="ARBA" id="ARBA00004651"/>
    </source>
</evidence>
<reference evidence="9 10" key="1">
    <citation type="submission" date="2013-12" db="EMBL/GenBank/DDBJ databases">
        <title>Complete genome sequence of Rhizobium etli bv. mimosae IE4771.</title>
        <authorList>
            <person name="Bustos P."/>
            <person name="Santamaria R.I."/>
            <person name="Lozano L."/>
            <person name="Ormeno-Orrillo E."/>
            <person name="Rogel M.A."/>
            <person name="Romero D."/>
            <person name="Cevallos M.A."/>
            <person name="Martinez-Romero E."/>
            <person name="Gonzalez V."/>
        </authorList>
    </citation>
    <scope>NUCLEOTIDE SEQUENCE [LARGE SCALE GENOMIC DNA]</scope>
    <source>
        <strain evidence="9 10">IE4771</strain>
    </source>
</reference>
<evidence type="ECO:0000256" key="7">
    <source>
        <dbReference type="RuleBase" id="RU363032"/>
    </source>
</evidence>
<sequence>MERQSPLFSAFIHLCALLLAAVILAPILWLFIMSISPAADLAAKPLRWWPQTADFSRYQLLLSTLENSAGAAFTSSLRNSIEVAGMATIAAIALAIPAGWAVSRTPSVGWSLSMVIATYMLPPVALAVPLYMGLSHLGMLNNVFGLALVYLTILAPFTTWLMKSGFDSIPREIESAAMIDGAGLFQTLRIITLPLAAPVVATSSLFAFLLAWDEFFYALLFTSDQRAKTLTVAIADLAGGRVSDYGLIATAGVLAALPPVLIGLVMQRALISGLTSGGVKG</sequence>
<dbReference type="Proteomes" id="UP000027180">
    <property type="component" value="Chromosome"/>
</dbReference>
<dbReference type="InterPro" id="IPR000515">
    <property type="entry name" value="MetI-like"/>
</dbReference>
<dbReference type="PANTHER" id="PTHR32243">
    <property type="entry name" value="MALTOSE TRANSPORT SYSTEM PERMEASE-RELATED"/>
    <property type="match status" value="1"/>
</dbReference>
<keyword evidence="4 7" id="KW-0812">Transmembrane</keyword>
<organism evidence="9 10">
    <name type="scientific">Rhizobium etli bv. mimosae str. IE4771</name>
    <dbReference type="NCBI Taxonomy" id="1432050"/>
    <lineage>
        <taxon>Bacteria</taxon>
        <taxon>Pseudomonadati</taxon>
        <taxon>Pseudomonadota</taxon>
        <taxon>Alphaproteobacteria</taxon>
        <taxon>Hyphomicrobiales</taxon>
        <taxon>Rhizobiaceae</taxon>
        <taxon>Rhizobium/Agrobacterium group</taxon>
        <taxon>Rhizobium</taxon>
    </lineage>
</organism>
<keyword evidence="6 7" id="KW-0472">Membrane</keyword>
<proteinExistence type="inferred from homology"/>
<comment type="subcellular location">
    <subcellularLocation>
        <location evidence="1 7">Cell membrane</location>
        <topology evidence="1 7">Multi-pass membrane protein</topology>
    </subcellularLocation>
</comment>
<keyword evidence="2 7" id="KW-0813">Transport</keyword>
<dbReference type="InterPro" id="IPR050901">
    <property type="entry name" value="BP-dep_ABC_trans_perm"/>
</dbReference>
<dbReference type="InterPro" id="IPR035906">
    <property type="entry name" value="MetI-like_sf"/>
</dbReference>
<feature type="transmembrane region" description="Helical" evidence="7">
    <location>
        <begin position="245"/>
        <end position="266"/>
    </location>
</feature>
<dbReference type="GO" id="GO:0005886">
    <property type="term" value="C:plasma membrane"/>
    <property type="evidence" value="ECO:0007669"/>
    <property type="project" value="UniProtKB-SubCell"/>
</dbReference>
<dbReference type="EMBL" id="CP006986">
    <property type="protein sequence ID" value="AIC28729.1"/>
    <property type="molecule type" value="Genomic_DNA"/>
</dbReference>
<feature type="transmembrane region" description="Helical" evidence="7">
    <location>
        <begin position="190"/>
        <end position="212"/>
    </location>
</feature>
<dbReference type="AlphaFoldDB" id="A0A060I4R7"/>
<dbReference type="GO" id="GO:0055085">
    <property type="term" value="P:transmembrane transport"/>
    <property type="evidence" value="ECO:0007669"/>
    <property type="project" value="InterPro"/>
</dbReference>
<dbReference type="PROSITE" id="PS50928">
    <property type="entry name" value="ABC_TM1"/>
    <property type="match status" value="1"/>
</dbReference>
<accession>A0A060I4R7</accession>
<dbReference type="SUPFAM" id="SSF161098">
    <property type="entry name" value="MetI-like"/>
    <property type="match status" value="1"/>
</dbReference>
<feature type="transmembrane region" description="Helical" evidence="7">
    <location>
        <begin position="83"/>
        <end position="102"/>
    </location>
</feature>